<comment type="caution">
    <text evidence="1">The sequence shown here is derived from an EMBL/GenBank/DDBJ whole genome shotgun (WGS) entry which is preliminary data.</text>
</comment>
<dbReference type="InterPro" id="IPR042557">
    <property type="entry name" value="SCO4226"/>
</dbReference>
<evidence type="ECO:0000313" key="1">
    <source>
        <dbReference type="EMBL" id="MFC6008424.1"/>
    </source>
</evidence>
<reference evidence="2" key="1">
    <citation type="journal article" date="2019" name="Int. J. Syst. Evol. Microbiol.">
        <title>The Global Catalogue of Microorganisms (GCM) 10K type strain sequencing project: providing services to taxonomists for standard genome sequencing and annotation.</title>
        <authorList>
            <consortium name="The Broad Institute Genomics Platform"/>
            <consortium name="The Broad Institute Genome Sequencing Center for Infectious Disease"/>
            <person name="Wu L."/>
            <person name="Ma J."/>
        </authorList>
    </citation>
    <scope>NUCLEOTIDE SEQUENCE [LARGE SCALE GENOMIC DNA]</scope>
    <source>
        <strain evidence="2">KACC 14249</strain>
    </source>
</reference>
<gene>
    <name evidence="1" type="ORF">ACFQDO_14900</name>
</gene>
<keyword evidence="2" id="KW-1185">Reference proteome</keyword>
<dbReference type="RefSeq" id="WP_345714881.1">
    <property type="nucleotide sequence ID" value="NZ_BAABFP010000002.1"/>
</dbReference>
<proteinExistence type="predicted"/>
<protein>
    <submittedName>
        <fullName evidence="1">SCO4226 family nickel-binding protein</fullName>
    </submittedName>
</protein>
<organism evidence="1 2">
    <name type="scientific">Angustibacter luteus</name>
    <dbReference type="NCBI Taxonomy" id="658456"/>
    <lineage>
        <taxon>Bacteria</taxon>
        <taxon>Bacillati</taxon>
        <taxon>Actinomycetota</taxon>
        <taxon>Actinomycetes</taxon>
        <taxon>Kineosporiales</taxon>
        <taxon>Kineosporiaceae</taxon>
    </lineage>
</organism>
<dbReference type="Pfam" id="PF14026">
    <property type="entry name" value="SCO4226-like"/>
    <property type="match status" value="1"/>
</dbReference>
<accession>A0ABW1JHX1</accession>
<dbReference type="NCBIfam" id="NF033706">
    <property type="entry name" value="Ni_bind_SCO4226"/>
    <property type="match status" value="1"/>
</dbReference>
<dbReference type="EMBL" id="JBHSRD010000004">
    <property type="protein sequence ID" value="MFC6008424.1"/>
    <property type="molecule type" value="Genomic_DNA"/>
</dbReference>
<dbReference type="Proteomes" id="UP001596189">
    <property type="component" value="Unassembled WGS sequence"/>
</dbReference>
<dbReference type="InterPro" id="IPR025336">
    <property type="entry name" value="SCO4226-like"/>
</dbReference>
<sequence>MARFMDVHSGFVGVTEDQLREAHERDLAIQDTEGVSFERAWLDPESGKVFCLSTGPSKESVMRIHEQAGHPTGEVYEVSVDIT</sequence>
<name>A0ABW1JHX1_9ACTN</name>
<dbReference type="Gene3D" id="3.30.70.3090">
    <property type="entry name" value="ORF SCO4226, nickel-binding ferredoxin-like monomer"/>
    <property type="match status" value="1"/>
</dbReference>
<evidence type="ECO:0000313" key="2">
    <source>
        <dbReference type="Proteomes" id="UP001596189"/>
    </source>
</evidence>